<name>A0A836KYI0_9TRYP</name>
<reference evidence="2 3" key="1">
    <citation type="submission" date="2021-02" db="EMBL/GenBank/DDBJ databases">
        <title>Porcisia hertigi Genome sequencing and assembly.</title>
        <authorList>
            <person name="Almutairi H."/>
            <person name="Gatherer D."/>
        </authorList>
    </citation>
    <scope>NUCLEOTIDE SEQUENCE [LARGE SCALE GENOMIC DNA]</scope>
    <source>
        <strain evidence="2 3">C119</strain>
    </source>
</reference>
<proteinExistence type="predicted"/>
<dbReference type="GeneID" id="94286755"/>
<dbReference type="KEGG" id="phet:94286755"/>
<dbReference type="Proteomes" id="UP000674318">
    <property type="component" value="Unassembled WGS sequence"/>
</dbReference>
<protein>
    <recommendedName>
        <fullName evidence="4">F-box domain-containing protein</fullName>
    </recommendedName>
</protein>
<dbReference type="RefSeq" id="XP_067752835.1">
    <property type="nucleotide sequence ID" value="XM_067896678.1"/>
</dbReference>
<feature type="region of interest" description="Disordered" evidence="1">
    <location>
        <begin position="1220"/>
        <end position="1242"/>
    </location>
</feature>
<feature type="region of interest" description="Disordered" evidence="1">
    <location>
        <begin position="1"/>
        <end position="21"/>
    </location>
</feature>
<comment type="caution">
    <text evidence="2">The sequence shown here is derived from an EMBL/GenBank/DDBJ whole genome shotgun (WGS) entry which is preliminary data.</text>
</comment>
<dbReference type="OrthoDB" id="9997739at2759"/>
<evidence type="ECO:0000313" key="2">
    <source>
        <dbReference type="EMBL" id="KAG5490507.1"/>
    </source>
</evidence>
<organism evidence="2 3">
    <name type="scientific">Porcisia hertigi</name>
    <dbReference type="NCBI Taxonomy" id="2761500"/>
    <lineage>
        <taxon>Eukaryota</taxon>
        <taxon>Discoba</taxon>
        <taxon>Euglenozoa</taxon>
        <taxon>Kinetoplastea</taxon>
        <taxon>Metakinetoplastina</taxon>
        <taxon>Trypanosomatida</taxon>
        <taxon>Trypanosomatidae</taxon>
        <taxon>Leishmaniinae</taxon>
        <taxon>Porcisia</taxon>
    </lineage>
</organism>
<accession>A0A836KYI0</accession>
<sequence>MLPRTDKVIGDSGSASTPSSQQYLDELASSTGTDITFVADSRGLVSASSPAPVVCVSLTFPPPARRPLSPCSPLRVSAEVPVQSHATGKESACSPTCVDVCTCGRRVGRHISPQGPIGITTAAEQDATSTAPDRIEDMWRCFKCSSAYGGLSETHVTDNDHSYGSYSRSGSSTSRGRGRGVSHSAEGWGILWSQVFPLCIAGYLCLRDVMTVSQVCRMANKAAQHPWVWRSLAAHHHCVQPVALERTFLAAARQWCEERPTDVTHRLAAYNLLPVLTEYSCNTAQRCWSLVPESTARAVATDDDGAASHVVEPEESDSFPTVEVSESFHTVQSPPCASAVILSPAAVAVAATTAASSSSTLVAAAVDAMPRAGRPELPHGVSARYLWQTTAAAMPSPSSPVSSPPSEDEEPASLPVVTGVEALPREAPVRDPVSSSTLATAASAAGREAVRPNVCASPLSAVLTSITEGQNSSTPMGTSNGTGCPSGENWRALWWATAQECLPPPSPAQLDGAATRVEATAKQDASLVAPISHRSLRCHPSCVMEMSAGATVDEVALAAVPLAALSGAAGRSRSPQQQAVSSPTVYSFTVCRATAERTLLRSAPEFPWRAFTQYVHVNRVQRSLSQLAALSNIARAELCRGGAWYAAYGALSRAIHVLFQTGSCRSVEHLRLLAETLVRRASLCRHRGHLYILAAFTDLSVAWMLCPDSTSSADLAELCTREELVHESPATWLQRCNDAAHVASPVVLLSIFGQVPTLFPQNRALCFCGVLTFYLYAKRALRHSLTHLLCRATEFATPGTEEELLVTALREVIVAQESKDMARAQKACATADYTLSLLPLHVRNAADTLTAAWVRDCFPPGSLATTATIVNWANTAPESIAYMESTPLEVRWLAWLVYEVQWFTYEELMGQLPGHTALLSIVLGPTTHSRADGLVRLSMQYANANVHSEDLEPELPHGTSRGQLAQNLLESALQLRPLHPTAALLLSRMHARSPETVARANAVLTDTIHAWAQRFSMLGMRGAAGLKRYTVPNTSQSRSGGESPVEPHYLHRRDRRPEFCFIPSELLVERSRCLCTIADMAEATEQHPSLSYPYQMRAAMAMDRGYHLAAIMELNRIMSLSMDANDIALQVRFLQDAIAMAMSSTEEAASAAATEVIVNLTPEETSLGYSDHNTGDGEQVLPSSLLSHYRSWMAKASGLLALLRSSDSVSAGIQQLRTRFDGRERRTAAGGGGAPRSSDGQVSRVASIAFSDIDEEETLMSASTEEPNATHLRAFLEDLLSPIADPLTVTAISSRVRSSALTP</sequence>
<feature type="region of interest" description="Disordered" evidence="1">
    <location>
        <begin position="393"/>
        <end position="413"/>
    </location>
</feature>
<dbReference type="SUPFAM" id="SSF81383">
    <property type="entry name" value="F-box domain"/>
    <property type="match status" value="1"/>
</dbReference>
<evidence type="ECO:0000313" key="3">
    <source>
        <dbReference type="Proteomes" id="UP000674318"/>
    </source>
</evidence>
<dbReference type="InterPro" id="IPR036047">
    <property type="entry name" value="F-box-like_dom_sf"/>
</dbReference>
<evidence type="ECO:0008006" key="4">
    <source>
        <dbReference type="Google" id="ProtNLM"/>
    </source>
</evidence>
<dbReference type="EMBL" id="JAFJZO010000036">
    <property type="protein sequence ID" value="KAG5490507.1"/>
    <property type="molecule type" value="Genomic_DNA"/>
</dbReference>
<keyword evidence="3" id="KW-1185">Reference proteome</keyword>
<gene>
    <name evidence="2" type="ORF">JKF63_00627</name>
</gene>
<feature type="compositionally biased region" description="Low complexity" evidence="1">
    <location>
        <begin position="395"/>
        <end position="405"/>
    </location>
</feature>
<evidence type="ECO:0000256" key="1">
    <source>
        <dbReference type="SAM" id="MobiDB-lite"/>
    </source>
</evidence>